<reference evidence="4 5" key="1">
    <citation type="submission" date="2019-02" db="EMBL/GenBank/DDBJ databases">
        <title>Deep-cultivation of Planctomycetes and their phenomic and genomic characterization uncovers novel biology.</title>
        <authorList>
            <person name="Wiegand S."/>
            <person name="Jogler M."/>
            <person name="Boedeker C."/>
            <person name="Pinto D."/>
            <person name="Vollmers J."/>
            <person name="Rivas-Marin E."/>
            <person name="Kohn T."/>
            <person name="Peeters S.H."/>
            <person name="Heuer A."/>
            <person name="Rast P."/>
            <person name="Oberbeckmann S."/>
            <person name="Bunk B."/>
            <person name="Jeske O."/>
            <person name="Meyerdierks A."/>
            <person name="Storesund J.E."/>
            <person name="Kallscheuer N."/>
            <person name="Luecker S."/>
            <person name="Lage O.M."/>
            <person name="Pohl T."/>
            <person name="Merkel B.J."/>
            <person name="Hornburger P."/>
            <person name="Mueller R.-W."/>
            <person name="Bruemmer F."/>
            <person name="Labrenz M."/>
            <person name="Spormann A.M."/>
            <person name="Op den Camp H."/>
            <person name="Overmann J."/>
            <person name="Amann R."/>
            <person name="Jetten M.S.M."/>
            <person name="Mascher T."/>
            <person name="Medema M.H."/>
            <person name="Devos D.P."/>
            <person name="Kaster A.-K."/>
            <person name="Ovreas L."/>
            <person name="Rohde M."/>
            <person name="Galperin M.Y."/>
            <person name="Jogler C."/>
        </authorList>
    </citation>
    <scope>NUCLEOTIDE SEQUENCE [LARGE SCALE GENOMIC DNA]</scope>
    <source>
        <strain evidence="4 5">Spa11</strain>
    </source>
</reference>
<evidence type="ECO:0000313" key="5">
    <source>
        <dbReference type="Proteomes" id="UP000316426"/>
    </source>
</evidence>
<gene>
    <name evidence="4" type="ORF">Spa11_45180</name>
</gene>
<evidence type="ECO:0000256" key="1">
    <source>
        <dbReference type="ARBA" id="ARBA00022723"/>
    </source>
</evidence>
<evidence type="ECO:0000313" key="4">
    <source>
        <dbReference type="EMBL" id="QDV76288.1"/>
    </source>
</evidence>
<dbReference type="PROSITE" id="PS01047">
    <property type="entry name" value="HMA_1"/>
    <property type="match status" value="1"/>
</dbReference>
<keyword evidence="2" id="KW-0472">Membrane</keyword>
<keyword evidence="1" id="KW-0479">Metal-binding</keyword>
<dbReference type="SUPFAM" id="SSF55008">
    <property type="entry name" value="HMA, heavy metal-associated domain"/>
    <property type="match status" value="1"/>
</dbReference>
<dbReference type="RefSeq" id="WP_145116740.1">
    <property type="nucleotide sequence ID" value="NZ_CP036349.1"/>
</dbReference>
<organism evidence="4 5">
    <name type="scientific">Botrimarina mediterranea</name>
    <dbReference type="NCBI Taxonomy" id="2528022"/>
    <lineage>
        <taxon>Bacteria</taxon>
        <taxon>Pseudomonadati</taxon>
        <taxon>Planctomycetota</taxon>
        <taxon>Planctomycetia</taxon>
        <taxon>Pirellulales</taxon>
        <taxon>Lacipirellulaceae</taxon>
        <taxon>Botrimarina</taxon>
    </lineage>
</organism>
<dbReference type="CDD" id="cd00371">
    <property type="entry name" value="HMA"/>
    <property type="match status" value="1"/>
</dbReference>
<feature type="transmembrane region" description="Helical" evidence="2">
    <location>
        <begin position="28"/>
        <end position="46"/>
    </location>
</feature>
<dbReference type="KEGG" id="bmei:Spa11_45180"/>
<sequence length="153" mass="16280">MDTAIGVWRRLPPIKQLSNNDTEVVMRAAKVLVVLFVCAVAAPVLAQQPMAQTKKLAPGVVIVAVEDMHCATCAKKVARKLYAVKGVKRVAPSLEKDLVTVHVPADRPVAVVTIWSAVAASGIKPVELRFGTERLDAEAIAPLLAAAKASQVR</sequence>
<dbReference type="InterPro" id="IPR036163">
    <property type="entry name" value="HMA_dom_sf"/>
</dbReference>
<dbReference type="Proteomes" id="UP000316426">
    <property type="component" value="Chromosome"/>
</dbReference>
<dbReference type="GO" id="GO:0046872">
    <property type="term" value="F:metal ion binding"/>
    <property type="evidence" value="ECO:0007669"/>
    <property type="project" value="UniProtKB-KW"/>
</dbReference>
<keyword evidence="5" id="KW-1185">Reference proteome</keyword>
<accession>A0A518KES7</accession>
<evidence type="ECO:0000256" key="2">
    <source>
        <dbReference type="SAM" id="Phobius"/>
    </source>
</evidence>
<dbReference type="Pfam" id="PF00403">
    <property type="entry name" value="HMA"/>
    <property type="match status" value="1"/>
</dbReference>
<dbReference type="EMBL" id="CP036349">
    <property type="protein sequence ID" value="QDV76288.1"/>
    <property type="molecule type" value="Genomic_DNA"/>
</dbReference>
<keyword evidence="2" id="KW-0812">Transmembrane</keyword>
<keyword evidence="2" id="KW-1133">Transmembrane helix</keyword>
<dbReference type="Gene3D" id="3.30.70.100">
    <property type="match status" value="1"/>
</dbReference>
<name>A0A518KES7_9BACT</name>
<dbReference type="InterPro" id="IPR017969">
    <property type="entry name" value="Heavy-metal-associated_CS"/>
</dbReference>
<evidence type="ECO:0000259" key="3">
    <source>
        <dbReference type="PROSITE" id="PS50846"/>
    </source>
</evidence>
<dbReference type="AlphaFoldDB" id="A0A518KES7"/>
<proteinExistence type="predicted"/>
<dbReference type="PROSITE" id="PS50846">
    <property type="entry name" value="HMA_2"/>
    <property type="match status" value="1"/>
</dbReference>
<protein>
    <submittedName>
        <fullName evidence="4">Heavy-metal-associated domain protein</fullName>
    </submittedName>
</protein>
<dbReference type="InterPro" id="IPR006121">
    <property type="entry name" value="HMA_dom"/>
</dbReference>
<feature type="domain" description="HMA" evidence="3">
    <location>
        <begin position="59"/>
        <end position="126"/>
    </location>
</feature>